<evidence type="ECO:0000313" key="2">
    <source>
        <dbReference type="EMBL" id="CAI9281784.1"/>
    </source>
</evidence>
<feature type="signal peptide" evidence="1">
    <location>
        <begin position="1"/>
        <end position="15"/>
    </location>
</feature>
<reference evidence="2" key="1">
    <citation type="submission" date="2023-04" db="EMBL/GenBank/DDBJ databases">
        <authorList>
            <person name="Vijverberg K."/>
            <person name="Xiong W."/>
            <person name="Schranz E."/>
        </authorList>
    </citation>
    <scope>NUCLEOTIDE SEQUENCE</scope>
</reference>
<gene>
    <name evidence="2" type="ORF">LSALG_LOCUS21459</name>
</gene>
<evidence type="ECO:0000313" key="3">
    <source>
        <dbReference type="Proteomes" id="UP001177003"/>
    </source>
</evidence>
<organism evidence="2 3">
    <name type="scientific">Lactuca saligna</name>
    <name type="common">Willowleaf lettuce</name>
    <dbReference type="NCBI Taxonomy" id="75948"/>
    <lineage>
        <taxon>Eukaryota</taxon>
        <taxon>Viridiplantae</taxon>
        <taxon>Streptophyta</taxon>
        <taxon>Embryophyta</taxon>
        <taxon>Tracheophyta</taxon>
        <taxon>Spermatophyta</taxon>
        <taxon>Magnoliopsida</taxon>
        <taxon>eudicotyledons</taxon>
        <taxon>Gunneridae</taxon>
        <taxon>Pentapetalae</taxon>
        <taxon>asterids</taxon>
        <taxon>campanulids</taxon>
        <taxon>Asterales</taxon>
        <taxon>Asteraceae</taxon>
        <taxon>Cichorioideae</taxon>
        <taxon>Cichorieae</taxon>
        <taxon>Lactucinae</taxon>
        <taxon>Lactuca</taxon>
    </lineage>
</organism>
<feature type="chain" id="PRO_5041321767" evidence="1">
    <location>
        <begin position="16"/>
        <end position="294"/>
    </location>
</feature>
<dbReference type="PANTHER" id="PTHR33499">
    <property type="entry name" value="OS12G0282400 PROTEIN-RELATED"/>
    <property type="match status" value="1"/>
</dbReference>
<dbReference type="AlphaFoldDB" id="A0AA36E381"/>
<proteinExistence type="predicted"/>
<evidence type="ECO:0000256" key="1">
    <source>
        <dbReference type="SAM" id="SignalP"/>
    </source>
</evidence>
<sequence>MWIFLVMMTIVNLEGTKHVRKEPRQISVTSSGEGSEGELDPKLCMLRRRKRAMTSIDATGGSDRRKNPQSTSNLLVGEGTVCNTTEPVVCQNTNSFPKSDTTDYALVDVYFLTCRSTTEAEVGIVMRSFCEMEFHTWEKVAKENKEEMINRLHEKFELLHEDKVLMEYVDEQMRRQWKRTRNIFKDYWKKNGGMTDPQFARCKMKSDCRSEEDWGYLCDYSESNKAKENILQLKEEECAKLVSVGTSITQEMEYDIEKKVIKTICAKHKTLQSGWEASSGPVMRKKDIHLLSTA</sequence>
<accession>A0AA36E381</accession>
<dbReference type="PANTHER" id="PTHR33499:SF38">
    <property type="match status" value="1"/>
</dbReference>
<protein>
    <submittedName>
        <fullName evidence="2">Uncharacterized protein</fullName>
    </submittedName>
</protein>
<dbReference type="Proteomes" id="UP001177003">
    <property type="component" value="Chromosome 4"/>
</dbReference>
<dbReference type="EMBL" id="OX465080">
    <property type="protein sequence ID" value="CAI9281784.1"/>
    <property type="molecule type" value="Genomic_DNA"/>
</dbReference>
<keyword evidence="1" id="KW-0732">Signal</keyword>
<keyword evidence="3" id="KW-1185">Reference proteome</keyword>
<name>A0AA36E381_LACSI</name>